<dbReference type="InterPro" id="IPR003774">
    <property type="entry name" value="AlgH-like"/>
</dbReference>
<evidence type="ECO:0000313" key="3">
    <source>
        <dbReference type="Proteomes" id="UP000015105"/>
    </source>
</evidence>
<reference evidence="3" key="1">
    <citation type="journal article" date="2014" name="Science">
        <title>Ancient hybridizations among the ancestral genomes of bread wheat.</title>
        <authorList>
            <consortium name="International Wheat Genome Sequencing Consortium,"/>
            <person name="Marcussen T."/>
            <person name="Sandve S.R."/>
            <person name="Heier L."/>
            <person name="Spannagl M."/>
            <person name="Pfeifer M."/>
            <person name="Jakobsen K.S."/>
            <person name="Wulff B.B."/>
            <person name="Steuernagel B."/>
            <person name="Mayer K.F."/>
            <person name="Olsen O.A."/>
        </authorList>
    </citation>
    <scope>NUCLEOTIDE SEQUENCE [LARGE SCALE GENOMIC DNA]</scope>
    <source>
        <strain evidence="3">cv. AL8/78</strain>
    </source>
</reference>
<organism evidence="2 3">
    <name type="scientific">Aegilops tauschii subsp. strangulata</name>
    <name type="common">Goatgrass</name>
    <dbReference type="NCBI Taxonomy" id="200361"/>
    <lineage>
        <taxon>Eukaryota</taxon>
        <taxon>Viridiplantae</taxon>
        <taxon>Streptophyta</taxon>
        <taxon>Embryophyta</taxon>
        <taxon>Tracheophyta</taxon>
        <taxon>Spermatophyta</taxon>
        <taxon>Magnoliopsida</taxon>
        <taxon>Liliopsida</taxon>
        <taxon>Poales</taxon>
        <taxon>Poaceae</taxon>
        <taxon>BOP clade</taxon>
        <taxon>Pooideae</taxon>
        <taxon>Triticodae</taxon>
        <taxon>Triticeae</taxon>
        <taxon>Triticinae</taxon>
        <taxon>Aegilops</taxon>
    </lineage>
</organism>
<feature type="compositionally biased region" description="Polar residues" evidence="1">
    <location>
        <begin position="239"/>
        <end position="251"/>
    </location>
</feature>
<reference evidence="3" key="2">
    <citation type="journal article" date="2017" name="Nat. Plants">
        <title>The Aegilops tauschii genome reveals multiple impacts of transposons.</title>
        <authorList>
            <person name="Zhao G."/>
            <person name="Zou C."/>
            <person name="Li K."/>
            <person name="Wang K."/>
            <person name="Li T."/>
            <person name="Gao L."/>
            <person name="Zhang X."/>
            <person name="Wang H."/>
            <person name="Yang Z."/>
            <person name="Liu X."/>
            <person name="Jiang W."/>
            <person name="Mao L."/>
            <person name="Kong X."/>
            <person name="Jiao Y."/>
            <person name="Jia J."/>
        </authorList>
    </citation>
    <scope>NUCLEOTIDE SEQUENCE [LARGE SCALE GENOMIC DNA]</scope>
    <source>
        <strain evidence="3">cv. AL8/78</strain>
    </source>
</reference>
<feature type="region of interest" description="Disordered" evidence="1">
    <location>
        <begin position="1068"/>
        <end position="1089"/>
    </location>
</feature>
<protein>
    <recommendedName>
        <fullName evidence="4">Thioredoxin domain-containing protein</fullName>
    </recommendedName>
</protein>
<accession>A0A452YGS0</accession>
<dbReference type="PANTHER" id="PTHR31984:SF12">
    <property type="entry name" value="THIOREDOXIN DOMAIN-CONTAINING PROTEIN"/>
    <property type="match status" value="1"/>
</dbReference>
<dbReference type="Pfam" id="PF02622">
    <property type="entry name" value="DUF179"/>
    <property type="match status" value="1"/>
</dbReference>
<dbReference type="AlphaFoldDB" id="A0A452YGS0"/>
<dbReference type="Gramene" id="AET1Gv20413500.2">
    <property type="protein sequence ID" value="AET1Gv20413500.2"/>
    <property type="gene ID" value="AET1Gv20413500"/>
</dbReference>
<dbReference type="Proteomes" id="UP000015105">
    <property type="component" value="Chromosome 1D"/>
</dbReference>
<dbReference type="InterPro" id="IPR036249">
    <property type="entry name" value="Thioredoxin-like_sf"/>
</dbReference>
<proteinExistence type="predicted"/>
<evidence type="ECO:0000256" key="1">
    <source>
        <dbReference type="SAM" id="MobiDB-lite"/>
    </source>
</evidence>
<keyword evidence="3" id="KW-1185">Reference proteome</keyword>
<sequence length="1250" mass="139405">CHLEISFPSHGFIHVLAQKLIMRSVSPNFIFPLSLKKKKNLLSGREEPRTAASMRRLFVAAWPHLLISFLLVAPQSKAASSFGATAGRPEWQVLTRANFSSQIRLHPHILLVVTMTWYGESRSLMAEIQQLVATEEMELGRLKLMVVYRNSEKLLSDAIGATEGTKFIYYQQSIQFKYQGKLRARDILYSVRHIMSLKHEEAPFVALHTKDDVEEFIQSTDRAVLLSEFCGWFTRLASGRSNRSSGVTPSKTHAENVDVSGKTVTRQSDGRLELVIEDDELTFGGGSQLTGSPWKGGFTTANQSVSDQIRISTDENSKLCTVQKFQQFESFYAKLTALSREYFLPPEKVRFGLVTEKLPLSSFDIANASNSETWFLSVHYLGCTSCSVIAKEEDDLRSLLQSYHNLDVKEIDTDASGGEVTFPANRPSAILFIDRLSDSLKIRDESKLSLKLLREYAQKNYPPYVISGDLNSGNSRMRTKADPSALSTSKSDGHSGTARLHDLASKYMDLGEKMSVMVVRDGESISYKSASEGSTNSPLYEILTKLIHKTRSAHRSKKTRISFVAKDDDLKLLSDDPEVQVVDSVSIQESQRMDDLFASSDNVNDGIAEVSVHENNKATQVEYIDDGQTPTILEKTPAHYCGIDDNDLHCSDTEMEEQQAVEASDVSPDLREEAPIDVHGSNEVHDKLQKHRDEKIVTEVLDILKPDGRKANSNKEKSGPPNQQNVFSVLSQESERIENFISEDDLFNIDEESEKSDSKYSPRATFSSSSILASDNTEYTEQVTSSISDNQFVGSFFFSDGGNRLLRTLTGGSRMPSLVIIDPVQQKHYVFPQESEFSYPSLAIFFDSFVNRSLSPYYRSASSVVSSKELPRPPLFNQDFHEANSIPLLTASSFCRLVFGFEGCDSKNETPFLNTATLGVAWKKDVLVLFSNSWCGFCQRTELVVRELHRSFKSYMSLNSQFAKAQGLQTEENGGDLGLPTIYMMDCTANDCHHLLKSADKEELYPTVLLFPAENKSAISYGGGMSVGNLIEFLESHASNSRHMSVYKGFLRKKRMVMQHEAPQTVRFHMKDKSGSSVGSDPPSQPEKRKVHIITGSILDATEKLGAAVPFDNARVLIVSADSHEGFHGLIINKRLSWDALKNLDSSLEPIKLAPLFYGGPVVVQGYHLVSLSRAALEGYTQVIPDLYYGNIIATSRVIAGIRAGEQSAEDLWFFLGYAGWGYSQLFDELSEGAWHVSAGPIRHLDWPES</sequence>
<dbReference type="SUPFAM" id="SSF52833">
    <property type="entry name" value="Thioredoxin-like"/>
    <property type="match status" value="1"/>
</dbReference>
<reference evidence="2" key="5">
    <citation type="journal article" date="2021" name="G3 (Bethesda)">
        <title>Aegilops tauschii genome assembly Aet v5.0 features greater sequence contiguity and improved annotation.</title>
        <authorList>
            <person name="Wang L."/>
            <person name="Zhu T."/>
            <person name="Rodriguez J.C."/>
            <person name="Deal K.R."/>
            <person name="Dubcovsky J."/>
            <person name="McGuire P.E."/>
            <person name="Lux T."/>
            <person name="Spannagl M."/>
            <person name="Mayer K.F.X."/>
            <person name="Baldrich P."/>
            <person name="Meyers B.C."/>
            <person name="Huo N."/>
            <person name="Gu Y.Q."/>
            <person name="Zhou H."/>
            <person name="Devos K.M."/>
            <person name="Bennetzen J.L."/>
            <person name="Unver T."/>
            <person name="Budak H."/>
            <person name="Gulick P.J."/>
            <person name="Galiba G."/>
            <person name="Kalapos B."/>
            <person name="Nelson D.R."/>
            <person name="Li P."/>
            <person name="You F.M."/>
            <person name="Luo M.C."/>
            <person name="Dvorak J."/>
        </authorList>
    </citation>
    <scope>NUCLEOTIDE SEQUENCE [LARGE SCALE GENOMIC DNA]</scope>
    <source>
        <strain evidence="2">cv. AL8/78</strain>
    </source>
</reference>
<reference evidence="2" key="3">
    <citation type="journal article" date="2017" name="Nature">
        <title>Genome sequence of the progenitor of the wheat D genome Aegilops tauschii.</title>
        <authorList>
            <person name="Luo M.C."/>
            <person name="Gu Y.Q."/>
            <person name="Puiu D."/>
            <person name="Wang H."/>
            <person name="Twardziok S.O."/>
            <person name="Deal K.R."/>
            <person name="Huo N."/>
            <person name="Zhu T."/>
            <person name="Wang L."/>
            <person name="Wang Y."/>
            <person name="McGuire P.E."/>
            <person name="Liu S."/>
            <person name="Long H."/>
            <person name="Ramasamy R.K."/>
            <person name="Rodriguez J.C."/>
            <person name="Van S.L."/>
            <person name="Yuan L."/>
            <person name="Wang Z."/>
            <person name="Xia Z."/>
            <person name="Xiao L."/>
            <person name="Anderson O.D."/>
            <person name="Ouyang S."/>
            <person name="Liang Y."/>
            <person name="Zimin A.V."/>
            <person name="Pertea G."/>
            <person name="Qi P."/>
            <person name="Bennetzen J.L."/>
            <person name="Dai X."/>
            <person name="Dawson M.W."/>
            <person name="Muller H.G."/>
            <person name="Kugler K."/>
            <person name="Rivarola-Duarte L."/>
            <person name="Spannagl M."/>
            <person name="Mayer K.F.X."/>
            <person name="Lu F.H."/>
            <person name="Bevan M.W."/>
            <person name="Leroy P."/>
            <person name="Li P."/>
            <person name="You F.M."/>
            <person name="Sun Q."/>
            <person name="Liu Z."/>
            <person name="Lyons E."/>
            <person name="Wicker T."/>
            <person name="Salzberg S.L."/>
            <person name="Devos K.M."/>
            <person name="Dvorak J."/>
        </authorList>
    </citation>
    <scope>NUCLEOTIDE SEQUENCE [LARGE SCALE GENOMIC DNA]</scope>
    <source>
        <strain evidence="2">cv. AL8/78</strain>
    </source>
</reference>
<dbReference type="Gene3D" id="3.40.30.10">
    <property type="entry name" value="Glutaredoxin"/>
    <property type="match status" value="2"/>
</dbReference>
<feature type="region of interest" description="Disordered" evidence="1">
    <location>
        <begin position="472"/>
        <end position="498"/>
    </location>
</feature>
<feature type="region of interest" description="Disordered" evidence="1">
    <location>
        <begin position="704"/>
        <end position="724"/>
    </location>
</feature>
<feature type="compositionally biased region" description="Basic and acidic residues" evidence="1">
    <location>
        <begin position="704"/>
        <end position="718"/>
    </location>
</feature>
<reference evidence="2" key="4">
    <citation type="submission" date="2019-03" db="UniProtKB">
        <authorList>
            <consortium name="EnsemblPlants"/>
        </authorList>
    </citation>
    <scope>IDENTIFICATION</scope>
</reference>
<evidence type="ECO:0008006" key="4">
    <source>
        <dbReference type="Google" id="ProtNLM"/>
    </source>
</evidence>
<dbReference type="STRING" id="200361.A0A452YGS0"/>
<dbReference type="EnsemblPlants" id="AET1Gv20413500.2">
    <property type="protein sequence ID" value="AET1Gv20413500.2"/>
    <property type="gene ID" value="AET1Gv20413500"/>
</dbReference>
<dbReference type="SUPFAM" id="SSF143456">
    <property type="entry name" value="VC0467-like"/>
    <property type="match status" value="1"/>
</dbReference>
<dbReference type="Gene3D" id="3.40.1740.10">
    <property type="entry name" value="VC0467-like"/>
    <property type="match status" value="1"/>
</dbReference>
<dbReference type="PANTHER" id="PTHR31984">
    <property type="entry name" value="TRANSPORTER, PUTATIVE (DUF179)-RELATED"/>
    <property type="match status" value="1"/>
</dbReference>
<evidence type="ECO:0000313" key="2">
    <source>
        <dbReference type="EnsemblPlants" id="AET1Gv20413500.2"/>
    </source>
</evidence>
<name>A0A452YGS0_AEGTS</name>
<feature type="region of interest" description="Disordered" evidence="1">
    <location>
        <begin position="239"/>
        <end position="259"/>
    </location>
</feature>